<evidence type="ECO:0000256" key="3">
    <source>
        <dbReference type="ARBA" id="ARBA00022692"/>
    </source>
</evidence>
<comment type="similarity">
    <text evidence="2 6">Belongs to the peroxisomal membrane protein PXMP2/4 family.</text>
</comment>
<evidence type="ECO:0000256" key="2">
    <source>
        <dbReference type="ARBA" id="ARBA00006824"/>
    </source>
</evidence>
<evidence type="ECO:0000256" key="4">
    <source>
        <dbReference type="ARBA" id="ARBA00022989"/>
    </source>
</evidence>
<name>A0AAV2RND4_MEGNR</name>
<reference evidence="7 8" key="1">
    <citation type="submission" date="2024-05" db="EMBL/GenBank/DDBJ databases">
        <authorList>
            <person name="Wallberg A."/>
        </authorList>
    </citation>
    <scope>NUCLEOTIDE SEQUENCE [LARGE SCALE GENOMIC DNA]</scope>
</reference>
<evidence type="ECO:0000313" key="7">
    <source>
        <dbReference type="EMBL" id="CAL4129298.1"/>
    </source>
</evidence>
<keyword evidence="3 6" id="KW-0812">Transmembrane</keyword>
<dbReference type="InterPro" id="IPR007248">
    <property type="entry name" value="Mpv17_PMP22"/>
</dbReference>
<evidence type="ECO:0000256" key="1">
    <source>
        <dbReference type="ARBA" id="ARBA00004141"/>
    </source>
</evidence>
<keyword evidence="5 6" id="KW-0472">Membrane</keyword>
<sequence>QGTFTMGVLSKLTDGIQAYNGCLVAQPLATKMCTSAVSSLLGDLLGQIINGQRINSVSLAKYALYGFVITGPLTHNFYKYLDRLVPPGPSVAVLKRMLIDRLLFAPFFLLVTLYVLARLEGKSHRDTAKEVKLKYWMVLVTNWKVWTPFQYININYIPAQYRSLFANLVAIGWMVYLANKRRQATTKNQ</sequence>
<gene>
    <name evidence="7" type="ORF">MNOR_LOCUS26280</name>
</gene>
<evidence type="ECO:0000256" key="5">
    <source>
        <dbReference type="ARBA" id="ARBA00023136"/>
    </source>
</evidence>
<keyword evidence="4 6" id="KW-1133">Transmembrane helix</keyword>
<dbReference type="Proteomes" id="UP001497623">
    <property type="component" value="Unassembled WGS sequence"/>
</dbReference>
<organism evidence="7 8">
    <name type="scientific">Meganyctiphanes norvegica</name>
    <name type="common">Northern krill</name>
    <name type="synonym">Thysanopoda norvegica</name>
    <dbReference type="NCBI Taxonomy" id="48144"/>
    <lineage>
        <taxon>Eukaryota</taxon>
        <taxon>Metazoa</taxon>
        <taxon>Ecdysozoa</taxon>
        <taxon>Arthropoda</taxon>
        <taxon>Crustacea</taxon>
        <taxon>Multicrustacea</taxon>
        <taxon>Malacostraca</taxon>
        <taxon>Eumalacostraca</taxon>
        <taxon>Eucarida</taxon>
        <taxon>Euphausiacea</taxon>
        <taxon>Euphausiidae</taxon>
        <taxon>Meganyctiphanes</taxon>
    </lineage>
</organism>
<keyword evidence="8" id="KW-1185">Reference proteome</keyword>
<evidence type="ECO:0000313" key="8">
    <source>
        <dbReference type="Proteomes" id="UP001497623"/>
    </source>
</evidence>
<comment type="subcellular location">
    <subcellularLocation>
        <location evidence="1">Membrane</location>
        <topology evidence="1">Multi-pass membrane protein</topology>
    </subcellularLocation>
</comment>
<proteinExistence type="inferred from homology"/>
<evidence type="ECO:0000256" key="6">
    <source>
        <dbReference type="RuleBase" id="RU363053"/>
    </source>
</evidence>
<dbReference type="PANTHER" id="PTHR11266:SF80">
    <property type="entry name" value="PEROXISOMAL MEMBRANE PROTEIN 2"/>
    <property type="match status" value="1"/>
</dbReference>
<feature type="transmembrane region" description="Helical" evidence="6">
    <location>
        <begin position="98"/>
        <end position="116"/>
    </location>
</feature>
<dbReference type="Pfam" id="PF04117">
    <property type="entry name" value="Mpv17_PMP22"/>
    <property type="match status" value="1"/>
</dbReference>
<feature type="non-terminal residue" evidence="7">
    <location>
        <position position="1"/>
    </location>
</feature>
<dbReference type="AlphaFoldDB" id="A0AAV2RND4"/>
<protein>
    <recommendedName>
        <fullName evidence="9">Peroxisomal membrane protein 2</fullName>
    </recommendedName>
</protein>
<dbReference type="EMBL" id="CAXKWB010026011">
    <property type="protein sequence ID" value="CAL4129298.1"/>
    <property type="molecule type" value="Genomic_DNA"/>
</dbReference>
<feature type="transmembrane region" description="Helical" evidence="6">
    <location>
        <begin position="160"/>
        <end position="179"/>
    </location>
</feature>
<dbReference type="PANTHER" id="PTHR11266">
    <property type="entry name" value="PEROXISOMAL MEMBRANE PROTEIN 2, PXMP2 MPV17"/>
    <property type="match status" value="1"/>
</dbReference>
<comment type="caution">
    <text evidence="7">The sequence shown here is derived from an EMBL/GenBank/DDBJ whole genome shotgun (WGS) entry which is preliminary data.</text>
</comment>
<evidence type="ECO:0008006" key="9">
    <source>
        <dbReference type="Google" id="ProtNLM"/>
    </source>
</evidence>
<dbReference type="GO" id="GO:0005778">
    <property type="term" value="C:peroxisomal membrane"/>
    <property type="evidence" value="ECO:0007669"/>
    <property type="project" value="TreeGrafter"/>
</dbReference>
<accession>A0AAV2RND4</accession>